<dbReference type="InterPro" id="IPR041633">
    <property type="entry name" value="Polbeta"/>
</dbReference>
<evidence type="ECO:0000313" key="3">
    <source>
        <dbReference type="Proteomes" id="UP000626148"/>
    </source>
</evidence>
<comment type="caution">
    <text evidence="2">The sequence shown here is derived from an EMBL/GenBank/DDBJ whole genome shotgun (WGS) entry which is preliminary data.</text>
</comment>
<name>A0A918KG15_9GAMM</name>
<proteinExistence type="predicted"/>
<evidence type="ECO:0000259" key="1">
    <source>
        <dbReference type="Pfam" id="PF18765"/>
    </source>
</evidence>
<dbReference type="CDD" id="cd05403">
    <property type="entry name" value="NT_KNTase_like"/>
    <property type="match status" value="1"/>
</dbReference>
<dbReference type="NCBIfam" id="NF047752">
    <property type="entry name" value="MntA_antitoxin"/>
    <property type="match status" value="1"/>
</dbReference>
<dbReference type="InterPro" id="IPR052930">
    <property type="entry name" value="TA_antitoxin_MntA"/>
</dbReference>
<organism evidence="2 3">
    <name type="scientific">Saccharospirillum salsuginis</name>
    <dbReference type="NCBI Taxonomy" id="418750"/>
    <lineage>
        <taxon>Bacteria</taxon>
        <taxon>Pseudomonadati</taxon>
        <taxon>Pseudomonadota</taxon>
        <taxon>Gammaproteobacteria</taxon>
        <taxon>Oceanospirillales</taxon>
        <taxon>Saccharospirillaceae</taxon>
        <taxon>Saccharospirillum</taxon>
    </lineage>
</organism>
<reference evidence="2" key="1">
    <citation type="journal article" date="2014" name="Int. J. Syst. Evol. Microbiol.">
        <title>Complete genome sequence of Corynebacterium casei LMG S-19264T (=DSM 44701T), isolated from a smear-ripened cheese.</title>
        <authorList>
            <consortium name="US DOE Joint Genome Institute (JGI-PGF)"/>
            <person name="Walter F."/>
            <person name="Albersmeier A."/>
            <person name="Kalinowski J."/>
            <person name="Ruckert C."/>
        </authorList>
    </citation>
    <scope>NUCLEOTIDE SEQUENCE</scope>
    <source>
        <strain evidence="2">KCTC 22169</strain>
    </source>
</reference>
<gene>
    <name evidence="2" type="ORF">GCM10007392_30130</name>
</gene>
<protein>
    <recommendedName>
        <fullName evidence="1">Polymerase beta nucleotidyltransferase domain-containing protein</fullName>
    </recommendedName>
</protein>
<sequence length="131" mass="15061">MHDPVLNSLIRLIEKAPDVTTLWLYGSRARGDHHSGSDYDLAILFREPVKDPLDRRLRPEEKALEWQSTLNLPEDRLSVVDLAIAPIPLGVSILEQGLLLVDKAPEVRIVLESRILSKWEIDYLYHQKRFG</sequence>
<keyword evidence="3" id="KW-1185">Reference proteome</keyword>
<dbReference type="PANTHER" id="PTHR43852">
    <property type="entry name" value="NUCLEOTIDYLTRANSFERASE"/>
    <property type="match status" value="1"/>
</dbReference>
<evidence type="ECO:0000313" key="2">
    <source>
        <dbReference type="EMBL" id="GGX60097.1"/>
    </source>
</evidence>
<dbReference type="RefSeq" id="WP_189610125.1">
    <property type="nucleotide sequence ID" value="NZ_BMXR01000007.1"/>
</dbReference>
<dbReference type="EMBL" id="BMXR01000007">
    <property type="protein sequence ID" value="GGX60097.1"/>
    <property type="molecule type" value="Genomic_DNA"/>
</dbReference>
<dbReference type="AlphaFoldDB" id="A0A918KG15"/>
<accession>A0A918KG15</accession>
<dbReference type="Proteomes" id="UP000626148">
    <property type="component" value="Unassembled WGS sequence"/>
</dbReference>
<dbReference type="SUPFAM" id="SSF81301">
    <property type="entry name" value="Nucleotidyltransferase"/>
    <property type="match status" value="1"/>
</dbReference>
<dbReference type="InterPro" id="IPR043519">
    <property type="entry name" value="NT_sf"/>
</dbReference>
<dbReference type="Pfam" id="PF18765">
    <property type="entry name" value="Polbeta"/>
    <property type="match status" value="1"/>
</dbReference>
<feature type="domain" description="Polymerase beta nucleotidyltransferase" evidence="1">
    <location>
        <begin position="8"/>
        <end position="104"/>
    </location>
</feature>
<reference evidence="2" key="2">
    <citation type="submission" date="2020-09" db="EMBL/GenBank/DDBJ databases">
        <authorList>
            <person name="Sun Q."/>
            <person name="Kim S."/>
        </authorList>
    </citation>
    <scope>NUCLEOTIDE SEQUENCE</scope>
    <source>
        <strain evidence="2">KCTC 22169</strain>
    </source>
</reference>
<dbReference type="Gene3D" id="3.30.460.10">
    <property type="entry name" value="Beta Polymerase, domain 2"/>
    <property type="match status" value="1"/>
</dbReference>
<dbReference type="PANTHER" id="PTHR43852:SF3">
    <property type="entry name" value="NUCLEOTIDYLTRANSFERASE"/>
    <property type="match status" value="1"/>
</dbReference>